<dbReference type="SUPFAM" id="SSF46689">
    <property type="entry name" value="Homeodomain-like"/>
    <property type="match status" value="2"/>
</dbReference>
<evidence type="ECO:0000256" key="4">
    <source>
        <dbReference type="PROSITE-ProRule" id="PRU00169"/>
    </source>
</evidence>
<dbReference type="EMBL" id="LZRT01000081">
    <property type="protein sequence ID" value="OUM86980.1"/>
    <property type="molecule type" value="Genomic_DNA"/>
</dbReference>
<dbReference type="Gene3D" id="1.10.10.60">
    <property type="entry name" value="Homeodomain-like"/>
    <property type="match status" value="2"/>
</dbReference>
<dbReference type="SMART" id="SM00448">
    <property type="entry name" value="REC"/>
    <property type="match status" value="1"/>
</dbReference>
<dbReference type="Pfam" id="PF00072">
    <property type="entry name" value="Response_reg"/>
    <property type="match status" value="1"/>
</dbReference>
<dbReference type="Gene3D" id="3.40.50.2300">
    <property type="match status" value="1"/>
</dbReference>
<dbReference type="GO" id="GO:0000160">
    <property type="term" value="P:phosphorelay signal transduction system"/>
    <property type="evidence" value="ECO:0007669"/>
    <property type="project" value="InterPro"/>
</dbReference>
<reference evidence="8" key="1">
    <citation type="submission" date="2016-06" db="EMBL/GenBank/DDBJ databases">
        <authorList>
            <person name="Nascimento L."/>
            <person name="Pereira R.V."/>
            <person name="Martins L.F."/>
            <person name="Quaggio R.B."/>
            <person name="Silva A.M."/>
            <person name="Setubal J.C."/>
        </authorList>
    </citation>
    <scope>NUCLEOTIDE SEQUENCE [LARGE SCALE GENOMIC DNA]</scope>
</reference>
<dbReference type="PROSITE" id="PS01124">
    <property type="entry name" value="HTH_ARAC_FAMILY_2"/>
    <property type="match status" value="1"/>
</dbReference>
<dbReference type="SUPFAM" id="SSF52172">
    <property type="entry name" value="CheY-like"/>
    <property type="match status" value="1"/>
</dbReference>
<dbReference type="InterPro" id="IPR011006">
    <property type="entry name" value="CheY-like_superfamily"/>
</dbReference>
<dbReference type="CDD" id="cd17536">
    <property type="entry name" value="REC_YesN-like"/>
    <property type="match status" value="1"/>
</dbReference>
<evidence type="ECO:0000256" key="2">
    <source>
        <dbReference type="ARBA" id="ARBA00023125"/>
    </source>
</evidence>
<dbReference type="PROSITE" id="PS50110">
    <property type="entry name" value="RESPONSE_REGULATORY"/>
    <property type="match status" value="1"/>
</dbReference>
<feature type="modified residue" description="4-aspartylphosphate" evidence="4">
    <location>
        <position position="55"/>
    </location>
</feature>
<dbReference type="GO" id="GO:0043565">
    <property type="term" value="F:sequence-specific DNA binding"/>
    <property type="evidence" value="ECO:0007669"/>
    <property type="project" value="InterPro"/>
</dbReference>
<dbReference type="Proteomes" id="UP000196475">
    <property type="component" value="Unassembled WGS sequence"/>
</dbReference>
<dbReference type="PANTHER" id="PTHR43280:SF10">
    <property type="entry name" value="REGULATORY PROTEIN POCR"/>
    <property type="match status" value="1"/>
</dbReference>
<proteinExistence type="predicted"/>
<dbReference type="PRINTS" id="PR00032">
    <property type="entry name" value="HTHARAC"/>
</dbReference>
<dbReference type="GO" id="GO:0003700">
    <property type="term" value="F:DNA-binding transcription factor activity"/>
    <property type="evidence" value="ECO:0007669"/>
    <property type="project" value="InterPro"/>
</dbReference>
<feature type="domain" description="HTH araC/xylS-type" evidence="5">
    <location>
        <begin position="250"/>
        <end position="348"/>
    </location>
</feature>
<dbReference type="InterPro" id="IPR001789">
    <property type="entry name" value="Sig_transdc_resp-reg_receiver"/>
</dbReference>
<evidence type="ECO:0000313" key="8">
    <source>
        <dbReference type="Proteomes" id="UP000196475"/>
    </source>
</evidence>
<organism evidence="7 8">
    <name type="scientific">Bacillus thermozeamaize</name>
    <dbReference type="NCBI Taxonomy" id="230954"/>
    <lineage>
        <taxon>Bacteria</taxon>
        <taxon>Bacillati</taxon>
        <taxon>Bacillota</taxon>
        <taxon>Bacilli</taxon>
        <taxon>Bacillales</taxon>
        <taxon>Bacillaceae</taxon>
        <taxon>Bacillus</taxon>
    </lineage>
</organism>
<keyword evidence="4" id="KW-0597">Phosphoprotein</keyword>
<name>A0A1Y3PI17_9BACI</name>
<protein>
    <recommendedName>
        <fullName evidence="9">DNA-binding response regulator</fullName>
    </recommendedName>
</protein>
<dbReference type="Pfam" id="PF12833">
    <property type="entry name" value="HTH_18"/>
    <property type="match status" value="1"/>
</dbReference>
<evidence type="ECO:0000259" key="6">
    <source>
        <dbReference type="PROSITE" id="PS50110"/>
    </source>
</evidence>
<dbReference type="InterPro" id="IPR020449">
    <property type="entry name" value="Tscrpt_reg_AraC-type_HTH"/>
</dbReference>
<keyword evidence="2" id="KW-0238">DNA-binding</keyword>
<evidence type="ECO:0000313" key="7">
    <source>
        <dbReference type="EMBL" id="OUM86980.1"/>
    </source>
</evidence>
<accession>A0A1Y3PI17</accession>
<keyword evidence="3" id="KW-0804">Transcription</keyword>
<comment type="caution">
    <text evidence="7">The sequence shown here is derived from an EMBL/GenBank/DDBJ whole genome shotgun (WGS) entry which is preliminary data.</text>
</comment>
<sequence>MIKTLIVDDEPWTREVIKQFGLWEQFDMRIVGEADNGLKAIEMIRLHQPHLVITDMRMPGVDGVQLLQYLDEHFGGIKVIVISGYDDFVYTRQAIRSKVHEYLLKPVDPQELNTALGKCREEIAARLACMTPGALDSETIGVLNGAVKRIAALLLEGEREALHEAFEDLYRKFLHLEHSKALINRVYHDLWKLWEETVVLHGLDIRETDVRYDPTSATWRATIEVLQAMYDKAFEKLQEDRKYRNKINLLDVRQFIERHYTEPLTLESIARCFFVSKEYLSRAFKQETGWNVSDYILRLRMERAKELLIRDRLPIKAVARFVGYEDVAYFYRLFKKHFGVTPGEIRKANGQVNKVQ</sequence>
<dbReference type="InterPro" id="IPR018060">
    <property type="entry name" value="HTH_AraC"/>
</dbReference>
<evidence type="ECO:0000259" key="5">
    <source>
        <dbReference type="PROSITE" id="PS01124"/>
    </source>
</evidence>
<dbReference type="SMART" id="SM00342">
    <property type="entry name" value="HTH_ARAC"/>
    <property type="match status" value="1"/>
</dbReference>
<feature type="domain" description="Response regulatory" evidence="6">
    <location>
        <begin position="3"/>
        <end position="120"/>
    </location>
</feature>
<evidence type="ECO:0008006" key="9">
    <source>
        <dbReference type="Google" id="ProtNLM"/>
    </source>
</evidence>
<dbReference type="InterPro" id="IPR009057">
    <property type="entry name" value="Homeodomain-like_sf"/>
</dbReference>
<keyword evidence="1" id="KW-0805">Transcription regulation</keyword>
<evidence type="ECO:0000256" key="3">
    <source>
        <dbReference type="ARBA" id="ARBA00023163"/>
    </source>
</evidence>
<dbReference type="PANTHER" id="PTHR43280">
    <property type="entry name" value="ARAC-FAMILY TRANSCRIPTIONAL REGULATOR"/>
    <property type="match status" value="1"/>
</dbReference>
<evidence type="ECO:0000256" key="1">
    <source>
        <dbReference type="ARBA" id="ARBA00023015"/>
    </source>
</evidence>
<dbReference type="AlphaFoldDB" id="A0A1Y3PI17"/>
<gene>
    <name evidence="7" type="ORF">BAA01_12850</name>
</gene>